<dbReference type="InterPro" id="IPR011527">
    <property type="entry name" value="ABC1_TM_dom"/>
</dbReference>
<dbReference type="SMART" id="SM00382">
    <property type="entry name" value="AAA"/>
    <property type="match status" value="1"/>
</dbReference>
<dbReference type="GO" id="GO:0005886">
    <property type="term" value="C:plasma membrane"/>
    <property type="evidence" value="ECO:0007669"/>
    <property type="project" value="UniProtKB-SubCell"/>
</dbReference>
<dbReference type="FunFam" id="3.40.50.300:FF:000218">
    <property type="entry name" value="Multidrug ABC transporter ATP-binding protein"/>
    <property type="match status" value="1"/>
</dbReference>
<evidence type="ECO:0000256" key="2">
    <source>
        <dbReference type="ARBA" id="ARBA00022692"/>
    </source>
</evidence>
<dbReference type="InterPro" id="IPR027417">
    <property type="entry name" value="P-loop_NTPase"/>
</dbReference>
<comment type="subcellular location">
    <subcellularLocation>
        <location evidence="1">Cell membrane</location>
        <topology evidence="1">Multi-pass membrane protein</topology>
    </subcellularLocation>
</comment>
<dbReference type="PANTHER" id="PTHR24221">
    <property type="entry name" value="ATP-BINDING CASSETTE SUB-FAMILY B"/>
    <property type="match status" value="1"/>
</dbReference>
<dbReference type="Pfam" id="PF00005">
    <property type="entry name" value="ABC_tran"/>
    <property type="match status" value="1"/>
</dbReference>
<protein>
    <submittedName>
        <fullName evidence="10">ABC transporter ATP-binding protein</fullName>
    </submittedName>
</protein>
<evidence type="ECO:0000256" key="4">
    <source>
        <dbReference type="ARBA" id="ARBA00022840"/>
    </source>
</evidence>
<evidence type="ECO:0000256" key="7">
    <source>
        <dbReference type="SAM" id="Phobius"/>
    </source>
</evidence>
<reference evidence="10 11" key="1">
    <citation type="submission" date="2017-08" db="EMBL/GenBank/DDBJ databases">
        <title>Infants hospitalized years apart are colonized by the same room-sourced microbial strains.</title>
        <authorList>
            <person name="Brooks B."/>
            <person name="Olm M.R."/>
            <person name="Firek B.A."/>
            <person name="Baker R."/>
            <person name="Thomas B.C."/>
            <person name="Morowitz M.J."/>
            <person name="Banfield J.F."/>
        </authorList>
    </citation>
    <scope>NUCLEOTIDE SEQUENCE [LARGE SCALE GENOMIC DNA]</scope>
    <source>
        <strain evidence="10">S2_006_000_R2_64</strain>
    </source>
</reference>
<keyword evidence="5 7" id="KW-1133">Transmembrane helix</keyword>
<dbReference type="GO" id="GO:0005524">
    <property type="term" value="F:ATP binding"/>
    <property type="evidence" value="ECO:0007669"/>
    <property type="project" value="UniProtKB-KW"/>
</dbReference>
<keyword evidence="3" id="KW-0547">Nucleotide-binding</keyword>
<dbReference type="GO" id="GO:0034040">
    <property type="term" value="F:ATPase-coupled lipid transmembrane transporter activity"/>
    <property type="evidence" value="ECO:0007669"/>
    <property type="project" value="TreeGrafter"/>
</dbReference>
<dbReference type="SUPFAM" id="SSF90123">
    <property type="entry name" value="ABC transporter transmembrane region"/>
    <property type="match status" value="1"/>
</dbReference>
<organism evidence="10 11">
    <name type="scientific">Micavibrio aeruginosavorus</name>
    <dbReference type="NCBI Taxonomy" id="349221"/>
    <lineage>
        <taxon>Bacteria</taxon>
        <taxon>Pseudomonadati</taxon>
        <taxon>Bdellovibrionota</taxon>
        <taxon>Bdellovibrionia</taxon>
        <taxon>Bdellovibrionales</taxon>
        <taxon>Pseudobdellovibrionaceae</taxon>
        <taxon>Micavibrio</taxon>
    </lineage>
</organism>
<evidence type="ECO:0000259" key="9">
    <source>
        <dbReference type="PROSITE" id="PS50929"/>
    </source>
</evidence>
<keyword evidence="2 7" id="KW-0812">Transmembrane</keyword>
<evidence type="ECO:0000259" key="8">
    <source>
        <dbReference type="PROSITE" id="PS50893"/>
    </source>
</evidence>
<keyword evidence="4 10" id="KW-0067">ATP-binding</keyword>
<feature type="transmembrane region" description="Helical" evidence="7">
    <location>
        <begin position="180"/>
        <end position="197"/>
    </location>
</feature>
<dbReference type="InterPro" id="IPR017871">
    <property type="entry name" value="ABC_transporter-like_CS"/>
</dbReference>
<evidence type="ECO:0000256" key="3">
    <source>
        <dbReference type="ARBA" id="ARBA00022741"/>
    </source>
</evidence>
<sequence length="566" mass="62884">MHLYKFDVPATQGEPPRSFSAFLKYIWNKNPGVLTLCAALDIIHYIRYALSLLIMGKIIDALQSLNIVAGIPDNVAHLLVLLFSVLAVGELAHVWLTYIFVYWRPRLRSAIRADFLNYTMQHSHAYFQDHFAGSLARKISELSEGTIRLQDIQRNQLFFALITMITSTIIAASIHLIFAGFLLVFIISVALPIILRLKRIRSRSLKYANQRSHMTGIVVDTLTNMPSVKSFAANGYESDFISEQSAIEYTLAGKLMRNMSQIENLRRISLVFLGGGMMALACYAWAKGMITVGEVSTLSALGFSLAGATWMLGGGIVSIVDEVGNISDALRTITPQHHIQDNEEAADLKVINGLIEYRDVSFQYGTNSIFDRMNITIRPREKIALIGPSGAGKSTFVNLLLRFYDIESGTISIDGQDISNVTQNSLRENIAVIPQDTALFHRTLIENIRYGLRDATDEQVIEAAKRAHAHEFISALSNGYHTMVGERGIKLSGGQRQRIAIARAILKNAPILILDEATSALDSESELLIQSALDKLMKDKTVIAIAHRLSTIARMDRILVFDKGMI</sequence>
<dbReference type="PROSITE" id="PS50893">
    <property type="entry name" value="ABC_TRANSPORTER_2"/>
    <property type="match status" value="1"/>
</dbReference>
<dbReference type="Gene3D" id="3.40.50.300">
    <property type="entry name" value="P-loop containing nucleotide triphosphate hydrolases"/>
    <property type="match status" value="1"/>
</dbReference>
<dbReference type="EMBL" id="QFOT01000164">
    <property type="protein sequence ID" value="PZP53793.1"/>
    <property type="molecule type" value="Genomic_DNA"/>
</dbReference>
<dbReference type="GO" id="GO:0140359">
    <property type="term" value="F:ABC-type transporter activity"/>
    <property type="evidence" value="ECO:0007669"/>
    <property type="project" value="InterPro"/>
</dbReference>
<evidence type="ECO:0000256" key="5">
    <source>
        <dbReference type="ARBA" id="ARBA00022989"/>
    </source>
</evidence>
<dbReference type="PANTHER" id="PTHR24221:SF203">
    <property type="entry name" value="ATP-BINDING_PERMEASE FUSION ABC TRANSPORTER-RELATED"/>
    <property type="match status" value="1"/>
</dbReference>
<dbReference type="Pfam" id="PF00664">
    <property type="entry name" value="ABC_membrane"/>
    <property type="match status" value="1"/>
</dbReference>
<dbReference type="InterPro" id="IPR003593">
    <property type="entry name" value="AAA+_ATPase"/>
</dbReference>
<comment type="caution">
    <text evidence="10">The sequence shown here is derived from an EMBL/GenBank/DDBJ whole genome shotgun (WGS) entry which is preliminary data.</text>
</comment>
<gene>
    <name evidence="10" type="ORF">DI586_10640</name>
</gene>
<evidence type="ECO:0000313" key="11">
    <source>
        <dbReference type="Proteomes" id="UP000249739"/>
    </source>
</evidence>
<feature type="transmembrane region" description="Helical" evidence="7">
    <location>
        <begin position="75"/>
        <end position="103"/>
    </location>
</feature>
<accession>A0A2W5FFQ8</accession>
<dbReference type="SUPFAM" id="SSF52540">
    <property type="entry name" value="P-loop containing nucleoside triphosphate hydrolases"/>
    <property type="match status" value="1"/>
</dbReference>
<evidence type="ECO:0000256" key="1">
    <source>
        <dbReference type="ARBA" id="ARBA00004651"/>
    </source>
</evidence>
<feature type="transmembrane region" description="Helical" evidence="7">
    <location>
        <begin position="157"/>
        <end position="174"/>
    </location>
</feature>
<name>A0A2W5FFQ8_9BACT</name>
<dbReference type="InterPro" id="IPR036640">
    <property type="entry name" value="ABC1_TM_sf"/>
</dbReference>
<feature type="transmembrane region" description="Helical" evidence="7">
    <location>
        <begin position="298"/>
        <end position="320"/>
    </location>
</feature>
<dbReference type="PROSITE" id="PS50929">
    <property type="entry name" value="ABC_TM1F"/>
    <property type="match status" value="1"/>
</dbReference>
<feature type="domain" description="ABC transporter" evidence="8">
    <location>
        <begin position="355"/>
        <end position="566"/>
    </location>
</feature>
<dbReference type="GO" id="GO:0016887">
    <property type="term" value="F:ATP hydrolysis activity"/>
    <property type="evidence" value="ECO:0007669"/>
    <property type="project" value="InterPro"/>
</dbReference>
<feature type="non-terminal residue" evidence="10">
    <location>
        <position position="566"/>
    </location>
</feature>
<dbReference type="AlphaFoldDB" id="A0A2W5FFQ8"/>
<keyword evidence="6 7" id="KW-0472">Membrane</keyword>
<dbReference type="InterPro" id="IPR039421">
    <property type="entry name" value="Type_1_exporter"/>
</dbReference>
<dbReference type="Gene3D" id="1.20.1560.10">
    <property type="entry name" value="ABC transporter type 1, transmembrane domain"/>
    <property type="match status" value="1"/>
</dbReference>
<dbReference type="InterPro" id="IPR003439">
    <property type="entry name" value="ABC_transporter-like_ATP-bd"/>
</dbReference>
<feature type="transmembrane region" description="Helical" evidence="7">
    <location>
        <begin position="265"/>
        <end position="286"/>
    </location>
</feature>
<proteinExistence type="predicted"/>
<dbReference type="PROSITE" id="PS00211">
    <property type="entry name" value="ABC_TRANSPORTER_1"/>
    <property type="match status" value="1"/>
</dbReference>
<evidence type="ECO:0000256" key="6">
    <source>
        <dbReference type="ARBA" id="ARBA00023136"/>
    </source>
</evidence>
<feature type="domain" description="ABC transmembrane type-1" evidence="9">
    <location>
        <begin position="49"/>
        <end position="321"/>
    </location>
</feature>
<evidence type="ECO:0000313" key="10">
    <source>
        <dbReference type="EMBL" id="PZP53793.1"/>
    </source>
</evidence>
<dbReference type="Proteomes" id="UP000249739">
    <property type="component" value="Unassembled WGS sequence"/>
</dbReference>